<accession>A0AAD2D3S6</accession>
<sequence>MDSTTKGHIVVNYCGGCGYLPKARYVQEAVENRFPGDFSFDLKADVGKTGRLEVTVFVGDDTEGKLVHSKDKGQGFVKDSNVDSVLDSIAALLE</sequence>
<gene>
    <name evidence="2" type="ORF">ECRASSUSDP1_LOCUS20631</name>
</gene>
<dbReference type="NCBIfam" id="TIGR02174">
    <property type="entry name" value="CXXU_selWTH"/>
    <property type="match status" value="1"/>
</dbReference>
<evidence type="ECO:0000313" key="2">
    <source>
        <dbReference type="EMBL" id="CAI2379222.1"/>
    </source>
</evidence>
<name>A0AAD2D3S6_EUPCR</name>
<dbReference type="EMBL" id="CAMPGE010021042">
    <property type="protein sequence ID" value="CAI2379222.1"/>
    <property type="molecule type" value="Genomic_DNA"/>
</dbReference>
<keyword evidence="1" id="KW-0676">Redox-active center</keyword>
<dbReference type="Proteomes" id="UP001295684">
    <property type="component" value="Unassembled WGS sequence"/>
</dbReference>
<dbReference type="AlphaFoldDB" id="A0AAD2D3S6"/>
<dbReference type="SUPFAM" id="SSF52833">
    <property type="entry name" value="Thioredoxin-like"/>
    <property type="match status" value="1"/>
</dbReference>
<evidence type="ECO:0000256" key="1">
    <source>
        <dbReference type="ARBA" id="ARBA00023284"/>
    </source>
</evidence>
<dbReference type="Pfam" id="PF10262">
    <property type="entry name" value="Rdx"/>
    <property type="match status" value="1"/>
</dbReference>
<proteinExistence type="predicted"/>
<dbReference type="InterPro" id="IPR036249">
    <property type="entry name" value="Thioredoxin-like_sf"/>
</dbReference>
<dbReference type="Gene3D" id="3.40.30.10">
    <property type="entry name" value="Glutaredoxin"/>
    <property type="match status" value="1"/>
</dbReference>
<protein>
    <recommendedName>
        <fullName evidence="4">Selenoprotein W</fullName>
    </recommendedName>
</protein>
<reference evidence="2" key="1">
    <citation type="submission" date="2023-07" db="EMBL/GenBank/DDBJ databases">
        <authorList>
            <consortium name="AG Swart"/>
            <person name="Singh M."/>
            <person name="Singh A."/>
            <person name="Seah K."/>
            <person name="Emmerich C."/>
        </authorList>
    </citation>
    <scope>NUCLEOTIDE SEQUENCE</scope>
    <source>
        <strain evidence="2">DP1</strain>
    </source>
</reference>
<evidence type="ECO:0008006" key="4">
    <source>
        <dbReference type="Google" id="ProtNLM"/>
    </source>
</evidence>
<dbReference type="InterPro" id="IPR011893">
    <property type="entry name" value="Selenoprotein_Rdx-typ"/>
</dbReference>
<evidence type="ECO:0000313" key="3">
    <source>
        <dbReference type="Proteomes" id="UP001295684"/>
    </source>
</evidence>
<comment type="caution">
    <text evidence="2">The sequence shown here is derived from an EMBL/GenBank/DDBJ whole genome shotgun (WGS) entry which is preliminary data.</text>
</comment>
<organism evidence="2 3">
    <name type="scientific">Euplotes crassus</name>
    <dbReference type="NCBI Taxonomy" id="5936"/>
    <lineage>
        <taxon>Eukaryota</taxon>
        <taxon>Sar</taxon>
        <taxon>Alveolata</taxon>
        <taxon>Ciliophora</taxon>
        <taxon>Intramacronucleata</taxon>
        <taxon>Spirotrichea</taxon>
        <taxon>Hypotrichia</taxon>
        <taxon>Euplotida</taxon>
        <taxon>Euplotidae</taxon>
        <taxon>Moneuplotes</taxon>
    </lineage>
</organism>
<keyword evidence="3" id="KW-1185">Reference proteome</keyword>